<organism evidence="1 2">
    <name type="scientific">Marchantia polymorpha subsp. ruderalis</name>
    <dbReference type="NCBI Taxonomy" id="1480154"/>
    <lineage>
        <taxon>Eukaryota</taxon>
        <taxon>Viridiplantae</taxon>
        <taxon>Streptophyta</taxon>
        <taxon>Embryophyta</taxon>
        <taxon>Marchantiophyta</taxon>
        <taxon>Marchantiopsida</taxon>
        <taxon>Marchantiidae</taxon>
        <taxon>Marchantiales</taxon>
        <taxon>Marchantiaceae</taxon>
        <taxon>Marchantia</taxon>
    </lineage>
</organism>
<comment type="caution">
    <text evidence="1">The sequence shown here is derived from an EMBL/GenBank/DDBJ whole genome shotgun (WGS) entry which is preliminary data.</text>
</comment>
<evidence type="ECO:0000313" key="1">
    <source>
        <dbReference type="EMBL" id="OAE33946.1"/>
    </source>
</evidence>
<dbReference type="Proteomes" id="UP000077202">
    <property type="component" value="Unassembled WGS sequence"/>
</dbReference>
<keyword evidence="2" id="KW-1185">Reference proteome</keyword>
<proteinExistence type="predicted"/>
<dbReference type="AlphaFoldDB" id="A0A176WNX4"/>
<reference evidence="1" key="1">
    <citation type="submission" date="2016-03" db="EMBL/GenBank/DDBJ databases">
        <title>Mechanisms controlling the formation of the plant cell surface in tip-growing cells are functionally conserved among land plants.</title>
        <authorList>
            <person name="Honkanen S."/>
            <person name="Jones V.A."/>
            <person name="Morieri G."/>
            <person name="Champion C."/>
            <person name="Hetherington A.J."/>
            <person name="Kelly S."/>
            <person name="Saint-Marcoux D."/>
            <person name="Proust H."/>
            <person name="Prescott H."/>
            <person name="Dolan L."/>
        </authorList>
    </citation>
    <scope>NUCLEOTIDE SEQUENCE [LARGE SCALE GENOMIC DNA]</scope>
    <source>
        <tissue evidence="1">Whole gametophyte</tissue>
    </source>
</reference>
<sequence length="171" mass="20097">MRALDVVIAKREREIDADRIRRQFPLAWIGWISRGRGIGNHRIERVTQFRITFTEEEESESFLGFATTILFFLERKHFDRATEEMDVKMKKAVEMSQDAQLERKRSSCSYPVDHNVLVAEGDDRTTVLVKMVRWQYTGVTLWFGYMLEYMGQAIVGYLSGVAEKLEKRELH</sequence>
<accession>A0A176WNX4</accession>
<gene>
    <name evidence="1" type="ORF">AXG93_2953s1070</name>
</gene>
<protein>
    <submittedName>
        <fullName evidence="1">Uncharacterized protein</fullName>
    </submittedName>
</protein>
<dbReference type="EMBL" id="LVLJ01000469">
    <property type="protein sequence ID" value="OAE33946.1"/>
    <property type="molecule type" value="Genomic_DNA"/>
</dbReference>
<evidence type="ECO:0000313" key="2">
    <source>
        <dbReference type="Proteomes" id="UP000077202"/>
    </source>
</evidence>
<name>A0A176WNX4_MARPO</name>